<evidence type="ECO:0000313" key="10">
    <source>
        <dbReference type="EMBL" id="ADU46937.1"/>
    </source>
</evidence>
<dbReference type="SUPFAM" id="SSF103473">
    <property type="entry name" value="MFS general substrate transporter"/>
    <property type="match status" value="1"/>
</dbReference>
<dbReference type="HOGENOM" id="CLU_001265_14_0_11"/>
<feature type="transmembrane region" description="Helical" evidence="8">
    <location>
        <begin position="325"/>
        <end position="350"/>
    </location>
</feature>
<keyword evidence="5" id="KW-0534">Nitrate assimilation</keyword>
<organism evidence="10 11">
    <name type="scientific">Intrasporangium calvum (strain ATCC 23552 / DSM 43043 / JCM 3097 / NBRC 12989 / NCIMB 10167 / NRRL B-3866 / 7 KIP)</name>
    <dbReference type="NCBI Taxonomy" id="710696"/>
    <lineage>
        <taxon>Bacteria</taxon>
        <taxon>Bacillati</taxon>
        <taxon>Actinomycetota</taxon>
        <taxon>Actinomycetes</taxon>
        <taxon>Micrococcales</taxon>
        <taxon>Intrasporangiaceae</taxon>
        <taxon>Intrasporangium</taxon>
    </lineage>
</organism>
<gene>
    <name evidence="10" type="ordered locus">Intca_0388</name>
</gene>
<dbReference type="InterPro" id="IPR020846">
    <property type="entry name" value="MFS_dom"/>
</dbReference>
<dbReference type="Gene3D" id="1.20.1250.20">
    <property type="entry name" value="MFS general substrate transporter like domains"/>
    <property type="match status" value="2"/>
</dbReference>
<feature type="transmembrane region" description="Helical" evidence="8">
    <location>
        <begin position="102"/>
        <end position="124"/>
    </location>
</feature>
<dbReference type="EMBL" id="CP002343">
    <property type="protein sequence ID" value="ADU46937.1"/>
    <property type="molecule type" value="Genomic_DNA"/>
</dbReference>
<comment type="subcellular location">
    <subcellularLocation>
        <location evidence="1">Cell membrane</location>
        <topology evidence="1">Multi-pass membrane protein</topology>
    </subcellularLocation>
</comment>
<feature type="transmembrane region" description="Helical" evidence="8">
    <location>
        <begin position="255"/>
        <end position="276"/>
    </location>
</feature>
<evidence type="ECO:0000256" key="7">
    <source>
        <dbReference type="SAM" id="MobiDB-lite"/>
    </source>
</evidence>
<feature type="transmembrane region" description="Helical" evidence="8">
    <location>
        <begin position="288"/>
        <end position="305"/>
    </location>
</feature>
<feature type="transmembrane region" description="Helical" evidence="8">
    <location>
        <begin position="390"/>
        <end position="412"/>
    </location>
</feature>
<feature type="domain" description="Major facilitator superfamily (MFS) profile" evidence="9">
    <location>
        <begin position="13"/>
        <end position="420"/>
    </location>
</feature>
<reference evidence="10 11" key="1">
    <citation type="journal article" date="2010" name="Stand. Genomic Sci.">
        <title>Complete genome sequence of Intrasporangium calvum type strain (7 KIP).</title>
        <authorList>
            <person name="Del Rio T.G."/>
            <person name="Chertkov O."/>
            <person name="Yasawong M."/>
            <person name="Lucas S."/>
            <person name="Deshpande S."/>
            <person name="Cheng J.F."/>
            <person name="Detter C."/>
            <person name="Tapia R."/>
            <person name="Han C."/>
            <person name="Goodwin L."/>
            <person name="Pitluck S."/>
            <person name="Liolios K."/>
            <person name="Ivanova N."/>
            <person name="Mavromatis K."/>
            <person name="Pati A."/>
            <person name="Chen A."/>
            <person name="Palaniappan K."/>
            <person name="Land M."/>
            <person name="Hauser L."/>
            <person name="Chang Y.J."/>
            <person name="Jeffries C.D."/>
            <person name="Rohde M."/>
            <person name="Pukall R."/>
            <person name="Sikorski J."/>
            <person name="Goker M."/>
            <person name="Woyke T."/>
            <person name="Bristow J."/>
            <person name="Eisen J.A."/>
            <person name="Markowitz V."/>
            <person name="Hugenholtz P."/>
            <person name="Kyrpides N.C."/>
            <person name="Klenk H.P."/>
            <person name="Lapidus A."/>
        </authorList>
    </citation>
    <scope>NUCLEOTIDE SEQUENCE [LARGE SCALE GENOMIC DNA]</scope>
    <source>
        <strain evidence="11">ATCC 23552 / DSM 43043 / JCM 3097 / NBRC 12989 / 7 KIP</strain>
    </source>
</reference>
<dbReference type="InterPro" id="IPR011701">
    <property type="entry name" value="MFS"/>
</dbReference>
<feature type="region of interest" description="Disordered" evidence="7">
    <location>
        <begin position="449"/>
        <end position="499"/>
    </location>
</feature>
<proteinExistence type="inferred from homology"/>
<dbReference type="InterPro" id="IPR044772">
    <property type="entry name" value="NO3_transporter"/>
</dbReference>
<evidence type="ECO:0000259" key="9">
    <source>
        <dbReference type="PROSITE" id="PS50850"/>
    </source>
</evidence>
<evidence type="ECO:0000256" key="2">
    <source>
        <dbReference type="ARBA" id="ARBA00008432"/>
    </source>
</evidence>
<dbReference type="RefSeq" id="WP_013491258.1">
    <property type="nucleotide sequence ID" value="NC_014830.1"/>
</dbReference>
<comment type="similarity">
    <text evidence="2">Belongs to the major facilitator superfamily. Nitrate/nitrite porter (TC 2.A.1.8) family.</text>
</comment>
<dbReference type="PROSITE" id="PS50850">
    <property type="entry name" value="MFS"/>
    <property type="match status" value="1"/>
</dbReference>
<accession>E6S833</accession>
<feature type="compositionally biased region" description="Low complexity" evidence="7">
    <location>
        <begin position="464"/>
        <end position="490"/>
    </location>
</feature>
<evidence type="ECO:0000256" key="6">
    <source>
        <dbReference type="ARBA" id="ARBA00023136"/>
    </source>
</evidence>
<evidence type="ECO:0000256" key="3">
    <source>
        <dbReference type="ARBA" id="ARBA00022692"/>
    </source>
</evidence>
<feature type="transmembrane region" description="Helical" evidence="8">
    <location>
        <begin position="80"/>
        <end position="96"/>
    </location>
</feature>
<feature type="transmembrane region" description="Helical" evidence="8">
    <location>
        <begin position="222"/>
        <end position="243"/>
    </location>
</feature>
<keyword evidence="6 8" id="KW-0472">Membrane</keyword>
<evidence type="ECO:0000256" key="4">
    <source>
        <dbReference type="ARBA" id="ARBA00022989"/>
    </source>
</evidence>
<keyword evidence="3 8" id="KW-0812">Transmembrane</keyword>
<dbReference type="Proteomes" id="UP000008914">
    <property type="component" value="Chromosome"/>
</dbReference>
<name>E6S833_INTC7</name>
<dbReference type="PANTHER" id="PTHR23515">
    <property type="entry name" value="HIGH-AFFINITY NITRATE TRANSPORTER 2.3"/>
    <property type="match status" value="1"/>
</dbReference>
<evidence type="ECO:0000256" key="1">
    <source>
        <dbReference type="ARBA" id="ARBA00004651"/>
    </source>
</evidence>
<sequence>MSGSSAGSTGRTRVLVMSTTAFTVMFAVWMMFGILGIPIQKELGLSNVELAWVSAVAILNGSMWRLPAGMLTDRIGGRKVTVAMLLATAVPAYFVSQATSYLMLLVLAFLVGFAGNLFSVGIAWNAAWYPRERQGFALGVFGAGNVGASVTKFIGPAIITGTAGATYLFGVDGGWRLVPAIYAVLLVAIAVLTWVVTPHHDRMPGRSQPVATMLTPLKDVRVWRFGLYYVAVFGAYVALSVSLPKYYVDNFGVDLWTAALLTATFIFPASLLRPVGGWFSDTFGARRGMYFTFTAMLVTSGILMMPNGHVVIQQADGTLTEHWNYSIGLVPFAILVFLLGCAMGIGKAAVYKHIPEYFPRSVGPVGGLVGMLGGLGGFALPPLFAYSNSWLGFASSTFLVIFLLTLACAVWMHWTVVHMLHEGSPHLSDWFEPPPAHNPLIEAAHAEPLDASEPTGSPSLHVGTTTTSAPTTTTAPTTTPETAHAPATGTEKQTTEARA</sequence>
<feature type="transmembrane region" description="Helical" evidence="8">
    <location>
        <begin position="179"/>
        <end position="197"/>
    </location>
</feature>
<dbReference type="InterPro" id="IPR036259">
    <property type="entry name" value="MFS_trans_sf"/>
</dbReference>
<feature type="transmembrane region" description="Helical" evidence="8">
    <location>
        <begin position="362"/>
        <end position="384"/>
    </location>
</feature>
<keyword evidence="11" id="KW-1185">Reference proteome</keyword>
<evidence type="ECO:0000313" key="11">
    <source>
        <dbReference type="Proteomes" id="UP000008914"/>
    </source>
</evidence>
<dbReference type="GO" id="GO:0005886">
    <property type="term" value="C:plasma membrane"/>
    <property type="evidence" value="ECO:0007669"/>
    <property type="project" value="UniProtKB-SubCell"/>
</dbReference>
<feature type="transmembrane region" description="Helical" evidence="8">
    <location>
        <begin position="12"/>
        <end position="38"/>
    </location>
</feature>
<dbReference type="AlphaFoldDB" id="E6S833"/>
<dbReference type="KEGG" id="ica:Intca_0388"/>
<dbReference type="OrthoDB" id="9771451at2"/>
<dbReference type="GO" id="GO:0015112">
    <property type="term" value="F:nitrate transmembrane transporter activity"/>
    <property type="evidence" value="ECO:0007669"/>
    <property type="project" value="InterPro"/>
</dbReference>
<dbReference type="STRING" id="710696.Intca_0388"/>
<dbReference type="Pfam" id="PF07690">
    <property type="entry name" value="MFS_1"/>
    <property type="match status" value="1"/>
</dbReference>
<evidence type="ECO:0000256" key="5">
    <source>
        <dbReference type="ARBA" id="ARBA00023063"/>
    </source>
</evidence>
<evidence type="ECO:0000256" key="8">
    <source>
        <dbReference type="SAM" id="Phobius"/>
    </source>
</evidence>
<dbReference type="eggNOG" id="COG2223">
    <property type="taxonomic scope" value="Bacteria"/>
</dbReference>
<keyword evidence="4 8" id="KW-1133">Transmembrane helix</keyword>
<feature type="transmembrane region" description="Helical" evidence="8">
    <location>
        <begin position="136"/>
        <end position="159"/>
    </location>
</feature>
<dbReference type="GO" id="GO:0042128">
    <property type="term" value="P:nitrate assimilation"/>
    <property type="evidence" value="ECO:0007669"/>
    <property type="project" value="UniProtKB-KW"/>
</dbReference>
<protein>
    <submittedName>
        <fullName evidence="10">Major facilitator superfamily MFS_1</fullName>
    </submittedName>
</protein>
<feature type="transmembrane region" description="Helical" evidence="8">
    <location>
        <begin position="50"/>
        <end position="68"/>
    </location>
</feature>